<reference evidence="2" key="1">
    <citation type="journal article" date="2021" name="Nat. Commun.">
        <title>Genetic determinants of endophytism in the Arabidopsis root mycobiome.</title>
        <authorList>
            <person name="Mesny F."/>
            <person name="Miyauchi S."/>
            <person name="Thiergart T."/>
            <person name="Pickel B."/>
            <person name="Atanasova L."/>
            <person name="Karlsson M."/>
            <person name="Huettel B."/>
            <person name="Barry K.W."/>
            <person name="Haridas S."/>
            <person name="Chen C."/>
            <person name="Bauer D."/>
            <person name="Andreopoulos W."/>
            <person name="Pangilinan J."/>
            <person name="LaButti K."/>
            <person name="Riley R."/>
            <person name="Lipzen A."/>
            <person name="Clum A."/>
            <person name="Drula E."/>
            <person name="Henrissat B."/>
            <person name="Kohler A."/>
            <person name="Grigoriev I.V."/>
            <person name="Martin F.M."/>
            <person name="Hacquard S."/>
        </authorList>
    </citation>
    <scope>NUCLEOTIDE SEQUENCE</scope>
    <source>
        <strain evidence="2">MPI-SDFR-AT-0120</strain>
    </source>
</reference>
<dbReference type="EMBL" id="JAGMVJ010000014">
    <property type="protein sequence ID" value="KAH7082434.1"/>
    <property type="molecule type" value="Genomic_DNA"/>
</dbReference>
<dbReference type="CDD" id="cd06661">
    <property type="entry name" value="GGCT_like"/>
    <property type="match status" value="1"/>
</dbReference>
<evidence type="ECO:0000259" key="1">
    <source>
        <dbReference type="Pfam" id="PF06094"/>
    </source>
</evidence>
<dbReference type="InterPro" id="IPR013024">
    <property type="entry name" value="GGCT-like"/>
</dbReference>
<dbReference type="OrthoDB" id="3262926at2759"/>
<sequence length="210" mass="22957">MPPQSNPDPRTRYLFKLHPPSSSPSTIQSLFSLPTLPKLHVDTSNPRAQFVEIGTATRDAIKEYLGPGKGLFIHLGIPAGKALDNTTALGEGKLERPGQDDWLAKYFFYGTLGEPEKLAEVLGLDDDFVPVLRKASVKGGKLKIWRDKYRALVGGGAQDAVEGYASKVENEAQEDALRHYEGTNYEVVVEGGETVNGLTFRLCGEVGELR</sequence>
<dbReference type="InterPro" id="IPR036568">
    <property type="entry name" value="GGCT-like_sf"/>
</dbReference>
<dbReference type="Proteomes" id="UP000813461">
    <property type="component" value="Unassembled WGS sequence"/>
</dbReference>
<dbReference type="AlphaFoldDB" id="A0A8K0QSC3"/>
<organism evidence="2 4">
    <name type="scientific">Paraphoma chrysanthemicola</name>
    <dbReference type="NCBI Taxonomy" id="798071"/>
    <lineage>
        <taxon>Eukaryota</taxon>
        <taxon>Fungi</taxon>
        <taxon>Dikarya</taxon>
        <taxon>Ascomycota</taxon>
        <taxon>Pezizomycotina</taxon>
        <taxon>Dothideomycetes</taxon>
        <taxon>Pleosporomycetidae</taxon>
        <taxon>Pleosporales</taxon>
        <taxon>Pleosporineae</taxon>
        <taxon>Phaeosphaeriaceae</taxon>
        <taxon>Paraphoma</taxon>
    </lineage>
</organism>
<dbReference type="Pfam" id="PF06094">
    <property type="entry name" value="GGACT"/>
    <property type="match status" value="1"/>
</dbReference>
<protein>
    <recommendedName>
        <fullName evidence="1">Gamma-glutamylcyclotransferase AIG2-like domain-containing protein</fullName>
    </recommendedName>
</protein>
<dbReference type="Gene3D" id="3.10.490.10">
    <property type="entry name" value="Gamma-glutamyl cyclotransferase-like"/>
    <property type="match status" value="1"/>
</dbReference>
<proteinExistence type="predicted"/>
<gene>
    <name evidence="2" type="ORF">FB567DRAFT_458709</name>
    <name evidence="3" type="ORF">FB567DRAFT_594908</name>
</gene>
<dbReference type="InterPro" id="IPR009288">
    <property type="entry name" value="AIG2-like_dom"/>
</dbReference>
<name>A0A8K0QSC3_9PLEO</name>
<feature type="domain" description="Gamma-glutamylcyclotransferase AIG2-like" evidence="1">
    <location>
        <begin position="106"/>
        <end position="194"/>
    </location>
</feature>
<accession>A0A8K0QSC3</accession>
<dbReference type="EMBL" id="JAGMVJ010000043">
    <property type="protein sequence ID" value="KAH7066449.1"/>
    <property type="molecule type" value="Genomic_DNA"/>
</dbReference>
<evidence type="ECO:0000313" key="2">
    <source>
        <dbReference type="EMBL" id="KAH7066449.1"/>
    </source>
</evidence>
<evidence type="ECO:0000313" key="4">
    <source>
        <dbReference type="Proteomes" id="UP000813461"/>
    </source>
</evidence>
<evidence type="ECO:0000313" key="3">
    <source>
        <dbReference type="EMBL" id="KAH7082434.1"/>
    </source>
</evidence>
<keyword evidence="4" id="KW-1185">Reference proteome</keyword>
<comment type="caution">
    <text evidence="2">The sequence shown here is derived from an EMBL/GenBank/DDBJ whole genome shotgun (WGS) entry which is preliminary data.</text>
</comment>
<dbReference type="SUPFAM" id="SSF110857">
    <property type="entry name" value="Gamma-glutamyl cyclotransferase-like"/>
    <property type="match status" value="1"/>
</dbReference>